<evidence type="ECO:0000256" key="1">
    <source>
        <dbReference type="SAM" id="MobiDB-lite"/>
    </source>
</evidence>
<reference evidence="3" key="2">
    <citation type="submission" date="2020-09" db="EMBL/GenBank/DDBJ databases">
        <authorList>
            <person name="Sun Q."/>
            <person name="Zhou Y."/>
        </authorList>
    </citation>
    <scope>NUCLEOTIDE SEQUENCE</scope>
    <source>
        <strain evidence="3">CGMCC 1.15478</strain>
    </source>
</reference>
<gene>
    <name evidence="3" type="ORF">GCM10011410_18840</name>
</gene>
<name>A0A916UBI0_9ACTN</name>
<feature type="region of interest" description="Disordered" evidence="1">
    <location>
        <begin position="1"/>
        <end position="25"/>
    </location>
</feature>
<dbReference type="InterPro" id="IPR027383">
    <property type="entry name" value="Znf_put"/>
</dbReference>
<accession>A0A916UBI0</accession>
<dbReference type="AlphaFoldDB" id="A0A916UBI0"/>
<feature type="domain" description="Putative zinc-finger" evidence="2">
    <location>
        <begin position="51"/>
        <end position="84"/>
    </location>
</feature>
<keyword evidence="4" id="KW-1185">Reference proteome</keyword>
<dbReference type="Proteomes" id="UP000641514">
    <property type="component" value="Unassembled WGS sequence"/>
</dbReference>
<protein>
    <recommendedName>
        <fullName evidence="2">Putative zinc-finger domain-containing protein</fullName>
    </recommendedName>
</protein>
<evidence type="ECO:0000259" key="2">
    <source>
        <dbReference type="Pfam" id="PF13490"/>
    </source>
</evidence>
<evidence type="ECO:0000313" key="3">
    <source>
        <dbReference type="EMBL" id="GGC66476.1"/>
    </source>
</evidence>
<organism evidence="3 4">
    <name type="scientific">Hoyosella rhizosphaerae</name>
    <dbReference type="NCBI Taxonomy" id="1755582"/>
    <lineage>
        <taxon>Bacteria</taxon>
        <taxon>Bacillati</taxon>
        <taxon>Actinomycetota</taxon>
        <taxon>Actinomycetes</taxon>
        <taxon>Mycobacteriales</taxon>
        <taxon>Hoyosellaceae</taxon>
        <taxon>Hoyosella</taxon>
    </lineage>
</organism>
<sequence length="132" mass="14990">MSFKEGHSRDESAQAGRSNPESGAIIHTRSEYLSVSIDSDDNLIDEHDVDCSAVMADVYLLLDNECDDAVRSRLQSHLDECGPCLEHFGMEEKIKRLLSRKCAGERAPEHLRERLSIELRRQVTIRRVTPPQ</sequence>
<dbReference type="Pfam" id="PF13490">
    <property type="entry name" value="zf-HC2"/>
    <property type="match status" value="1"/>
</dbReference>
<dbReference type="EMBL" id="BMJH01000002">
    <property type="protein sequence ID" value="GGC66476.1"/>
    <property type="molecule type" value="Genomic_DNA"/>
</dbReference>
<evidence type="ECO:0000313" key="4">
    <source>
        <dbReference type="Proteomes" id="UP000641514"/>
    </source>
</evidence>
<dbReference type="NCBIfam" id="TIGR03988">
    <property type="entry name" value="antisig_RsrA"/>
    <property type="match status" value="1"/>
</dbReference>
<comment type="caution">
    <text evidence="3">The sequence shown here is derived from an EMBL/GenBank/DDBJ whole genome shotgun (WGS) entry which is preliminary data.</text>
</comment>
<feature type="compositionally biased region" description="Basic and acidic residues" evidence="1">
    <location>
        <begin position="1"/>
        <end position="12"/>
    </location>
</feature>
<dbReference type="InterPro" id="IPR024020">
    <property type="entry name" value="Anit_sigma_mycothiol_RsrA"/>
</dbReference>
<reference evidence="3" key="1">
    <citation type="journal article" date="2014" name="Int. J. Syst. Evol. Microbiol.">
        <title>Complete genome sequence of Corynebacterium casei LMG S-19264T (=DSM 44701T), isolated from a smear-ripened cheese.</title>
        <authorList>
            <consortium name="US DOE Joint Genome Institute (JGI-PGF)"/>
            <person name="Walter F."/>
            <person name="Albersmeier A."/>
            <person name="Kalinowski J."/>
            <person name="Ruckert C."/>
        </authorList>
    </citation>
    <scope>NUCLEOTIDE SEQUENCE</scope>
    <source>
        <strain evidence="3">CGMCC 1.15478</strain>
    </source>
</reference>
<proteinExistence type="predicted"/>